<dbReference type="Proteomes" id="UP000554482">
    <property type="component" value="Unassembled WGS sequence"/>
</dbReference>
<sequence length="76" mass="8170">MLLTSIHKEKLKEKSHTNGISATGNPMGDVWHPHQEFQVGKVLKNSSALTINAGGGDAGQSNPTTLSMPKALRYKN</sequence>
<evidence type="ECO:0000313" key="3">
    <source>
        <dbReference type="Proteomes" id="UP000554482"/>
    </source>
</evidence>
<evidence type="ECO:0000313" key="2">
    <source>
        <dbReference type="EMBL" id="KAF5206100.1"/>
    </source>
</evidence>
<organism evidence="2 3">
    <name type="scientific">Thalictrum thalictroides</name>
    <name type="common">Rue-anemone</name>
    <name type="synonym">Anemone thalictroides</name>
    <dbReference type="NCBI Taxonomy" id="46969"/>
    <lineage>
        <taxon>Eukaryota</taxon>
        <taxon>Viridiplantae</taxon>
        <taxon>Streptophyta</taxon>
        <taxon>Embryophyta</taxon>
        <taxon>Tracheophyta</taxon>
        <taxon>Spermatophyta</taxon>
        <taxon>Magnoliopsida</taxon>
        <taxon>Ranunculales</taxon>
        <taxon>Ranunculaceae</taxon>
        <taxon>Thalictroideae</taxon>
        <taxon>Thalictrum</taxon>
    </lineage>
</organism>
<feature type="compositionally biased region" description="Basic and acidic residues" evidence="1">
    <location>
        <begin position="1"/>
        <end position="16"/>
    </location>
</feature>
<dbReference type="EMBL" id="JABWDY010003191">
    <property type="protein sequence ID" value="KAF5206100.1"/>
    <property type="molecule type" value="Genomic_DNA"/>
</dbReference>
<evidence type="ECO:0000256" key="1">
    <source>
        <dbReference type="SAM" id="MobiDB-lite"/>
    </source>
</evidence>
<gene>
    <name evidence="2" type="ORF">FRX31_004318</name>
</gene>
<comment type="caution">
    <text evidence="2">The sequence shown here is derived from an EMBL/GenBank/DDBJ whole genome shotgun (WGS) entry which is preliminary data.</text>
</comment>
<name>A0A7J6XCB5_THATH</name>
<reference evidence="2 3" key="1">
    <citation type="submission" date="2020-06" db="EMBL/GenBank/DDBJ databases">
        <title>Transcriptomic and genomic resources for Thalictrum thalictroides and T. hernandezii: Facilitating candidate gene discovery in an emerging model plant lineage.</title>
        <authorList>
            <person name="Arias T."/>
            <person name="Riano-Pachon D.M."/>
            <person name="Di Stilio V.S."/>
        </authorList>
    </citation>
    <scope>NUCLEOTIDE SEQUENCE [LARGE SCALE GENOMIC DNA]</scope>
    <source>
        <strain evidence="3">cv. WT478/WT964</strain>
        <tissue evidence="2">Leaves</tissue>
    </source>
</reference>
<proteinExistence type="predicted"/>
<feature type="region of interest" description="Disordered" evidence="1">
    <location>
        <begin position="1"/>
        <end position="29"/>
    </location>
</feature>
<keyword evidence="3" id="KW-1185">Reference proteome</keyword>
<accession>A0A7J6XCB5</accession>
<protein>
    <submittedName>
        <fullName evidence="2">Uncharacterized protein</fullName>
    </submittedName>
</protein>
<dbReference type="AlphaFoldDB" id="A0A7J6XCB5"/>
<feature type="region of interest" description="Disordered" evidence="1">
    <location>
        <begin position="52"/>
        <end position="76"/>
    </location>
</feature>